<dbReference type="Gene3D" id="3.40.50.2000">
    <property type="entry name" value="Glycogen Phosphorylase B"/>
    <property type="match status" value="2"/>
</dbReference>
<keyword evidence="7" id="KW-1185">Reference proteome</keyword>
<evidence type="ECO:0000313" key="6">
    <source>
        <dbReference type="EMBL" id="CAI2183380.1"/>
    </source>
</evidence>
<feature type="compositionally biased region" description="Polar residues" evidence="3">
    <location>
        <begin position="581"/>
        <end position="594"/>
    </location>
</feature>
<keyword evidence="4" id="KW-0812">Transmembrane</keyword>
<dbReference type="CDD" id="cd03784">
    <property type="entry name" value="GT1_Gtf-like"/>
    <property type="match status" value="1"/>
</dbReference>
<dbReference type="Proteomes" id="UP001153678">
    <property type="component" value="Unassembled WGS sequence"/>
</dbReference>
<dbReference type="InterPro" id="IPR002213">
    <property type="entry name" value="UDP_glucos_trans"/>
</dbReference>
<keyword evidence="4" id="KW-1133">Transmembrane helix</keyword>
<feature type="transmembrane region" description="Helical" evidence="4">
    <location>
        <begin position="631"/>
        <end position="658"/>
    </location>
</feature>
<evidence type="ECO:0000313" key="7">
    <source>
        <dbReference type="Proteomes" id="UP001153678"/>
    </source>
</evidence>
<dbReference type="OrthoDB" id="5835829at2759"/>
<dbReference type="InterPro" id="IPR050271">
    <property type="entry name" value="UDP-glycosyltransferase"/>
</dbReference>
<accession>A0A9W4SVV7</accession>
<evidence type="ECO:0000256" key="1">
    <source>
        <dbReference type="ARBA" id="ARBA00022676"/>
    </source>
</evidence>
<dbReference type="AlphaFoldDB" id="A0A9W4SVV7"/>
<keyword evidence="1" id="KW-0328">Glycosyltransferase</keyword>
<dbReference type="PANTHER" id="PTHR48043">
    <property type="entry name" value="EG:EG0003.4 PROTEIN-RELATED"/>
    <property type="match status" value="1"/>
</dbReference>
<reference evidence="6" key="1">
    <citation type="submission" date="2022-08" db="EMBL/GenBank/DDBJ databases">
        <authorList>
            <person name="Kallberg Y."/>
            <person name="Tangrot J."/>
            <person name="Rosling A."/>
        </authorList>
    </citation>
    <scope>NUCLEOTIDE SEQUENCE</scope>
    <source>
        <strain evidence="6">Wild A</strain>
    </source>
</reference>
<dbReference type="GO" id="GO:0008194">
    <property type="term" value="F:UDP-glycosyltransferase activity"/>
    <property type="evidence" value="ECO:0007669"/>
    <property type="project" value="InterPro"/>
</dbReference>
<comment type="caution">
    <text evidence="6">The sequence shown here is derived from an EMBL/GenBank/DDBJ whole genome shotgun (WGS) entry which is preliminary data.</text>
</comment>
<dbReference type="EMBL" id="CAMKVN010003007">
    <property type="protein sequence ID" value="CAI2183380.1"/>
    <property type="molecule type" value="Genomic_DNA"/>
</dbReference>
<evidence type="ECO:0000256" key="4">
    <source>
        <dbReference type="SAM" id="Phobius"/>
    </source>
</evidence>
<dbReference type="PANTHER" id="PTHR48043:SF145">
    <property type="entry name" value="FI06409P-RELATED"/>
    <property type="match status" value="1"/>
</dbReference>
<evidence type="ECO:0000256" key="5">
    <source>
        <dbReference type="SAM" id="SignalP"/>
    </source>
</evidence>
<feature type="region of interest" description="Disordered" evidence="3">
    <location>
        <begin position="25"/>
        <end position="47"/>
    </location>
</feature>
<feature type="signal peptide" evidence="5">
    <location>
        <begin position="1"/>
        <end position="23"/>
    </location>
</feature>
<evidence type="ECO:0000256" key="3">
    <source>
        <dbReference type="SAM" id="MobiDB-lite"/>
    </source>
</evidence>
<organism evidence="6 7">
    <name type="scientific">Funneliformis geosporum</name>
    <dbReference type="NCBI Taxonomy" id="1117311"/>
    <lineage>
        <taxon>Eukaryota</taxon>
        <taxon>Fungi</taxon>
        <taxon>Fungi incertae sedis</taxon>
        <taxon>Mucoromycota</taxon>
        <taxon>Glomeromycotina</taxon>
        <taxon>Glomeromycetes</taxon>
        <taxon>Glomerales</taxon>
        <taxon>Glomeraceae</taxon>
        <taxon>Funneliformis</taxon>
    </lineage>
</organism>
<keyword evidence="4" id="KW-0472">Membrane</keyword>
<dbReference type="SUPFAM" id="SSF53756">
    <property type="entry name" value="UDP-Glycosyltransferase/glycogen phosphorylase"/>
    <property type="match status" value="1"/>
</dbReference>
<feature type="chain" id="PRO_5040969314" evidence="5">
    <location>
        <begin position="24"/>
        <end position="672"/>
    </location>
</feature>
<proteinExistence type="predicted"/>
<gene>
    <name evidence="6" type="ORF">FWILDA_LOCUS11049</name>
</gene>
<keyword evidence="2" id="KW-0808">Transferase</keyword>
<protein>
    <submittedName>
        <fullName evidence="6">11469_t:CDS:1</fullName>
    </submittedName>
</protein>
<dbReference type="Pfam" id="PF00201">
    <property type="entry name" value="UDPGT"/>
    <property type="match status" value="1"/>
</dbReference>
<feature type="region of interest" description="Disordered" evidence="3">
    <location>
        <begin position="557"/>
        <end position="594"/>
    </location>
</feature>
<sequence>MVSKYLILVIIFLTQLISIGVNASSSSDNIKGGDSSSKTASQKPTKTSWWPFRKSQLDNKQQFTQSKIEIDKNAKEPKNILVGSFVGGLSHLRPSLEICKILIERGYKVSESYSQMYRNVALVAPGNFTSHANYPSIKQYSTGPEHNTKELSSIYQPIFEKPYDYNSFFLEKDEADNQYLERYEIYKQSTIDFKPDLLLCDLLNNEACFDVAWKFKIPSVGISSSLSRRTFAPYKSDPIYGCHSNMENESFIERFKCLIIRPARFLYESRQRIISLNEKRVSVGVSPISSSLERIKNSLFLADTFFGFEIPHPVPPLYQEIGPVMQDSYPPITPEISSFLSSHKRIMYVSFGTQVYTTPENYAILLQSILEAIDRNIIDGIIWSLSGLEDFPSTISSSDETQLDTSEILHNLYTHIYVTNSSSGLAPQVSILEHANTRVFLTHGGVSSCHESLYTGTPMLILPFAFDQFSNAEKLEEQGIALKLDKKNLIMDDIVRKIEFLQLDARVKVNLKRMQVLAKINSKRKYRAADLVEFVMKASQLNPKKFKYDDDDGNEIVKESVDKNVPNNDEGKKSTEKESNNENSGETSYETVYNSSPPEQPIIEDIYEWLLKEWITPDTRMGFIRGKYLDVYGTVLTLLLSLILIAVWACWSVVSFIVNSVASLIEGKLKAD</sequence>
<keyword evidence="5" id="KW-0732">Signal</keyword>
<evidence type="ECO:0000256" key="2">
    <source>
        <dbReference type="ARBA" id="ARBA00022679"/>
    </source>
</evidence>
<name>A0A9W4SVV7_9GLOM</name>
<feature type="compositionally biased region" description="Basic and acidic residues" evidence="3">
    <location>
        <begin position="569"/>
        <end position="580"/>
    </location>
</feature>